<feature type="domain" description="FAD-binding PCMH-type" evidence="6">
    <location>
        <begin position="62"/>
        <end position="234"/>
    </location>
</feature>
<accession>A0ABR1IDD0</accession>
<evidence type="ECO:0000256" key="5">
    <source>
        <dbReference type="SAM" id="SignalP"/>
    </source>
</evidence>
<evidence type="ECO:0000313" key="7">
    <source>
        <dbReference type="EMBL" id="KAK7431561.1"/>
    </source>
</evidence>
<dbReference type="Gene3D" id="3.40.462.20">
    <property type="match status" value="1"/>
</dbReference>
<keyword evidence="2" id="KW-0285">Flavoprotein</keyword>
<dbReference type="InterPro" id="IPR016169">
    <property type="entry name" value="FAD-bd_PCMH_sub2"/>
</dbReference>
<dbReference type="InterPro" id="IPR016167">
    <property type="entry name" value="FAD-bd_PCMH_sub1"/>
</dbReference>
<organism evidence="7 8">
    <name type="scientific">Neonectria magnoliae</name>
    <dbReference type="NCBI Taxonomy" id="2732573"/>
    <lineage>
        <taxon>Eukaryota</taxon>
        <taxon>Fungi</taxon>
        <taxon>Dikarya</taxon>
        <taxon>Ascomycota</taxon>
        <taxon>Pezizomycotina</taxon>
        <taxon>Sordariomycetes</taxon>
        <taxon>Hypocreomycetidae</taxon>
        <taxon>Hypocreales</taxon>
        <taxon>Nectriaceae</taxon>
        <taxon>Neonectria</taxon>
    </lineage>
</organism>
<dbReference type="EMBL" id="JAZAVK010000010">
    <property type="protein sequence ID" value="KAK7431561.1"/>
    <property type="molecule type" value="Genomic_DNA"/>
</dbReference>
<comment type="similarity">
    <text evidence="1">Belongs to the oxygen-dependent FAD-linked oxidoreductase family.</text>
</comment>
<dbReference type="PANTHER" id="PTHR42973:SF13">
    <property type="entry name" value="FAD-BINDING PCMH-TYPE DOMAIN-CONTAINING PROTEIN"/>
    <property type="match status" value="1"/>
</dbReference>
<evidence type="ECO:0000256" key="4">
    <source>
        <dbReference type="ARBA" id="ARBA00023002"/>
    </source>
</evidence>
<gene>
    <name evidence="7" type="ORF">QQZ08_001779</name>
</gene>
<dbReference type="Gene3D" id="3.30.43.10">
    <property type="entry name" value="Uridine Diphospho-n-acetylenolpyruvylglucosamine Reductase, domain 2"/>
    <property type="match status" value="1"/>
</dbReference>
<feature type="signal peptide" evidence="5">
    <location>
        <begin position="1"/>
        <end position="20"/>
    </location>
</feature>
<dbReference type="PANTHER" id="PTHR42973">
    <property type="entry name" value="BINDING OXIDOREDUCTASE, PUTATIVE (AFU_ORTHOLOGUE AFUA_1G17690)-RELATED"/>
    <property type="match status" value="1"/>
</dbReference>
<dbReference type="InterPro" id="IPR036318">
    <property type="entry name" value="FAD-bd_PCMH-like_sf"/>
</dbReference>
<dbReference type="InterPro" id="IPR006094">
    <property type="entry name" value="Oxid_FAD_bind_N"/>
</dbReference>
<comment type="caution">
    <text evidence="7">The sequence shown here is derived from an EMBL/GenBank/DDBJ whole genome shotgun (WGS) entry which is preliminary data.</text>
</comment>
<evidence type="ECO:0000256" key="1">
    <source>
        <dbReference type="ARBA" id="ARBA00005466"/>
    </source>
</evidence>
<dbReference type="PROSITE" id="PS51387">
    <property type="entry name" value="FAD_PCMH"/>
    <property type="match status" value="1"/>
</dbReference>
<name>A0ABR1IDD0_9HYPO</name>
<evidence type="ECO:0000256" key="2">
    <source>
        <dbReference type="ARBA" id="ARBA00022630"/>
    </source>
</evidence>
<protein>
    <recommendedName>
        <fullName evidence="6">FAD-binding PCMH-type domain-containing protein</fullName>
    </recommendedName>
</protein>
<sequence>MYLASSVLLSVGLLGQVIFAAPGASTLKACKELSKALPDRVSFPLSINYYQEASEYWSTALRDIKPACVVLPTSAPEVATAVKVLNKYPDVKFTAKSGGHDPNPGHATVRDGVLISLSEIAGTAYDKSKNVAYVKPGGEWNDVISTLAKEGVTVVGGRLGIVGIGGYLLQGGISFLSAQYGLAADSIVGWELVTANGTIINVDASDEPELAVALRGSGSQFGIVTQFTIQAHPIGKVWGGLRIYDDSKTEEVFKALHEFVPGNNKDEKAAIIVANLFTAGSARSFVIFYFYDGEKPSTTGPFADFLEIDSLIDITNTQTYPELLKANGFGASLLNSRMSFRTTTIPYITNNPGIYAEISNEMRRITKDYTEDILHLTSQCSIDFQPLSAVVGKHTEARGGNAMGLTATDPDRIILEIQCSWADEKDDEVVRQFSRDMTSWVERRIPAWLEGQDNSEDAYLPLFMNDAMADQNVTGSYRDYAKLKSLQLQADPEGVLRTRTGGFKY</sequence>
<evidence type="ECO:0000256" key="3">
    <source>
        <dbReference type="ARBA" id="ARBA00022827"/>
    </source>
</evidence>
<proteinExistence type="inferred from homology"/>
<dbReference type="SUPFAM" id="SSF56176">
    <property type="entry name" value="FAD-binding/transporter-associated domain-like"/>
    <property type="match status" value="1"/>
</dbReference>
<keyword evidence="3" id="KW-0274">FAD</keyword>
<reference evidence="7 8" key="1">
    <citation type="journal article" date="2025" name="Microbiol. Resour. Announc.">
        <title>Draft genome sequences for Neonectria magnoliae and Neonectria punicea, canker pathogens of Liriodendron tulipifera and Acer saccharum in West Virginia.</title>
        <authorList>
            <person name="Petronek H.M."/>
            <person name="Kasson M.T."/>
            <person name="Metheny A.M."/>
            <person name="Stauder C.M."/>
            <person name="Lovett B."/>
            <person name="Lynch S.C."/>
            <person name="Garnas J.R."/>
            <person name="Kasson L.R."/>
            <person name="Stajich J.E."/>
        </authorList>
    </citation>
    <scope>NUCLEOTIDE SEQUENCE [LARGE SCALE GENOMIC DNA]</scope>
    <source>
        <strain evidence="7 8">NRRL 64651</strain>
    </source>
</reference>
<dbReference type="Proteomes" id="UP001498421">
    <property type="component" value="Unassembled WGS sequence"/>
</dbReference>
<feature type="chain" id="PRO_5045633330" description="FAD-binding PCMH-type domain-containing protein" evidence="5">
    <location>
        <begin position="21"/>
        <end position="505"/>
    </location>
</feature>
<evidence type="ECO:0000259" key="6">
    <source>
        <dbReference type="PROSITE" id="PS51387"/>
    </source>
</evidence>
<dbReference type="InterPro" id="IPR016166">
    <property type="entry name" value="FAD-bd_PCMH"/>
</dbReference>
<keyword evidence="8" id="KW-1185">Reference proteome</keyword>
<dbReference type="Gene3D" id="3.30.465.10">
    <property type="match status" value="1"/>
</dbReference>
<keyword evidence="4" id="KW-0560">Oxidoreductase</keyword>
<evidence type="ECO:0000313" key="8">
    <source>
        <dbReference type="Proteomes" id="UP001498421"/>
    </source>
</evidence>
<dbReference type="InterPro" id="IPR050416">
    <property type="entry name" value="FAD-linked_Oxidoreductase"/>
</dbReference>
<dbReference type="Pfam" id="PF01565">
    <property type="entry name" value="FAD_binding_4"/>
    <property type="match status" value="1"/>
</dbReference>
<keyword evidence="5" id="KW-0732">Signal</keyword>